<evidence type="ECO:0000313" key="2">
    <source>
        <dbReference type="EMBL" id="AWZ39042.1"/>
    </source>
</evidence>
<dbReference type="EMBL" id="CP023566">
    <property type="protein sequence ID" value="AWZ40012.1"/>
    <property type="molecule type" value="Genomic_DNA"/>
</dbReference>
<accession>A0AAD0KZ85</accession>
<reference evidence="4 5" key="1">
    <citation type="submission" date="2017-09" db="EMBL/GenBank/DDBJ databases">
        <title>Predominant Lactobacillus spp. isolated from feces of mice subjected to short-term calorie restriction.</title>
        <authorList>
            <person name="Zhang C."/>
            <person name="Zhao L."/>
            <person name="Pan F."/>
        </authorList>
    </citation>
    <scope>NUCLEOTIDE SEQUENCE [LARGE SCALE GENOMIC DNA]</scope>
    <source>
        <strain evidence="3 4">CR141</strain>
        <strain evidence="2 5">CR147</strain>
    </source>
</reference>
<dbReference type="Proteomes" id="UP000250153">
    <property type="component" value="Chromosome"/>
</dbReference>
<sequence>MKKSSISLLIVFAMLTVTNGCSKNNTVQVTNGSKSGKIFKSRSEDEQEKREIKEFYARQGLEVDVSGFNDGYQVTLSNSSLLENLRNNDSNGYIRNVLIPISKNISQVSGKKIYFRAGDPNNVLLAICKEGNVEYSLYGK</sequence>
<feature type="signal peptide" evidence="1">
    <location>
        <begin position="1"/>
        <end position="22"/>
    </location>
</feature>
<name>A0AAD0KZ85_9LACO</name>
<proteinExistence type="predicted"/>
<evidence type="ECO:0000313" key="4">
    <source>
        <dbReference type="Proteomes" id="UP000250143"/>
    </source>
</evidence>
<dbReference type="KEGG" id="lmur:CPS94_08965"/>
<dbReference type="RefSeq" id="WP_112193865.1">
    <property type="nucleotide sequence ID" value="NZ_CP023565.1"/>
</dbReference>
<dbReference type="EMBL" id="CP023565">
    <property type="protein sequence ID" value="AWZ39042.1"/>
    <property type="molecule type" value="Genomic_DNA"/>
</dbReference>
<dbReference type="Proteomes" id="UP000250143">
    <property type="component" value="Chromosome"/>
</dbReference>
<keyword evidence="1" id="KW-0732">Signal</keyword>
<organism evidence="2 5">
    <name type="scientific">Ligilactobacillus murinus</name>
    <dbReference type="NCBI Taxonomy" id="1622"/>
    <lineage>
        <taxon>Bacteria</taxon>
        <taxon>Bacillati</taxon>
        <taxon>Bacillota</taxon>
        <taxon>Bacilli</taxon>
        <taxon>Lactobacillales</taxon>
        <taxon>Lactobacillaceae</taxon>
        <taxon>Ligilactobacillus</taxon>
    </lineage>
</organism>
<evidence type="ECO:0000313" key="5">
    <source>
        <dbReference type="Proteomes" id="UP000250153"/>
    </source>
</evidence>
<evidence type="ECO:0000313" key="3">
    <source>
        <dbReference type="EMBL" id="AWZ40012.1"/>
    </source>
</evidence>
<dbReference type="GeneID" id="48467278"/>
<keyword evidence="4" id="KW-1185">Reference proteome</keyword>
<evidence type="ECO:0000256" key="1">
    <source>
        <dbReference type="SAM" id="SignalP"/>
    </source>
</evidence>
<dbReference type="AlphaFoldDB" id="A0AAD0KZ85"/>
<protein>
    <recommendedName>
        <fullName evidence="6">Lipoprotein</fullName>
    </recommendedName>
</protein>
<feature type="chain" id="PRO_5042095809" description="Lipoprotein" evidence="1">
    <location>
        <begin position="23"/>
        <end position="140"/>
    </location>
</feature>
<evidence type="ECO:0008006" key="6">
    <source>
        <dbReference type="Google" id="ProtNLM"/>
    </source>
</evidence>
<gene>
    <name evidence="3" type="ORF">CPQ89_02630</name>
    <name evidence="2" type="ORF">CPS94_08965</name>
</gene>